<feature type="non-terminal residue" evidence="1">
    <location>
        <position position="107"/>
    </location>
</feature>
<dbReference type="Proteomes" id="UP000018721">
    <property type="component" value="Unassembled WGS sequence"/>
</dbReference>
<dbReference type="HOGENOM" id="CLU_2216873_0_0_1"/>
<dbReference type="AlphaFoldDB" id="V9F647"/>
<evidence type="ECO:0000313" key="2">
    <source>
        <dbReference type="Proteomes" id="UP000018721"/>
    </source>
</evidence>
<dbReference type="EMBL" id="ANIZ01001549">
    <property type="protein sequence ID" value="ETI46556.1"/>
    <property type="molecule type" value="Genomic_DNA"/>
</dbReference>
<proteinExistence type="predicted"/>
<protein>
    <submittedName>
        <fullName evidence="1">Uncharacterized protein</fullName>
    </submittedName>
</protein>
<evidence type="ECO:0000313" key="1">
    <source>
        <dbReference type="EMBL" id="ETI46556.1"/>
    </source>
</evidence>
<accession>V9F647</accession>
<keyword evidence="2" id="KW-1185">Reference proteome</keyword>
<sequence length="107" mass="10737">MSGKSDISFLLNPQPTVEDMCVQLAPPMSPPPSAMLARLAAMAQSPAASATSSSLLLLGSCIAPLKKVASSCNSDTMTCKKPMVPALSLAALCEASSGSSNYSSSGA</sequence>
<name>V9F647_PHYNI</name>
<reference evidence="1 2" key="1">
    <citation type="submission" date="2013-11" db="EMBL/GenBank/DDBJ databases">
        <title>The Genome Sequence of Phytophthora parasitica P1569.</title>
        <authorList>
            <consortium name="The Broad Institute Genomics Platform"/>
            <person name="Russ C."/>
            <person name="Tyler B."/>
            <person name="Panabieres F."/>
            <person name="Shan W."/>
            <person name="Tripathy S."/>
            <person name="Grunwald N."/>
            <person name="Machado M."/>
            <person name="Johnson C.S."/>
            <person name="Arredondo F."/>
            <person name="Hong C."/>
            <person name="Coffey M."/>
            <person name="Young S.K."/>
            <person name="Zeng Q."/>
            <person name="Gargeya S."/>
            <person name="Fitzgerald M."/>
            <person name="Abouelleil A."/>
            <person name="Alvarado L."/>
            <person name="Chapman S.B."/>
            <person name="Gainer-Dewar J."/>
            <person name="Goldberg J."/>
            <person name="Griggs A."/>
            <person name="Gujja S."/>
            <person name="Hansen M."/>
            <person name="Howarth C."/>
            <person name="Imamovic A."/>
            <person name="Ireland A."/>
            <person name="Larimer J."/>
            <person name="McCowan C."/>
            <person name="Murphy C."/>
            <person name="Pearson M."/>
            <person name="Poon T.W."/>
            <person name="Priest M."/>
            <person name="Roberts A."/>
            <person name="Saif S."/>
            <person name="Shea T."/>
            <person name="Sykes S."/>
            <person name="Wortman J."/>
            <person name="Nusbaum C."/>
            <person name="Birren B."/>
        </authorList>
    </citation>
    <scope>NUCLEOTIDE SEQUENCE [LARGE SCALE GENOMIC DNA]</scope>
    <source>
        <strain evidence="1 2">P1569</strain>
    </source>
</reference>
<gene>
    <name evidence="1" type="ORF">F443_09059</name>
</gene>
<organism evidence="1 2">
    <name type="scientific">Phytophthora nicotianae P1569</name>
    <dbReference type="NCBI Taxonomy" id="1317065"/>
    <lineage>
        <taxon>Eukaryota</taxon>
        <taxon>Sar</taxon>
        <taxon>Stramenopiles</taxon>
        <taxon>Oomycota</taxon>
        <taxon>Peronosporomycetes</taxon>
        <taxon>Peronosporales</taxon>
        <taxon>Peronosporaceae</taxon>
        <taxon>Phytophthora</taxon>
    </lineage>
</organism>
<comment type="caution">
    <text evidence="1">The sequence shown here is derived from an EMBL/GenBank/DDBJ whole genome shotgun (WGS) entry which is preliminary data.</text>
</comment>